<feature type="compositionally biased region" description="Basic and acidic residues" evidence="2">
    <location>
        <begin position="2786"/>
        <end position="2826"/>
    </location>
</feature>
<feature type="region of interest" description="Disordered" evidence="2">
    <location>
        <begin position="2088"/>
        <end position="2112"/>
    </location>
</feature>
<feature type="compositionally biased region" description="Basic and acidic residues" evidence="2">
    <location>
        <begin position="1974"/>
        <end position="1984"/>
    </location>
</feature>
<feature type="compositionally biased region" description="Acidic residues" evidence="2">
    <location>
        <begin position="4174"/>
        <end position="4183"/>
    </location>
</feature>
<feature type="compositionally biased region" description="Polar residues" evidence="2">
    <location>
        <begin position="4308"/>
        <end position="4330"/>
    </location>
</feature>
<feature type="compositionally biased region" description="Acidic residues" evidence="2">
    <location>
        <begin position="3915"/>
        <end position="3927"/>
    </location>
</feature>
<organism evidence="4 5">
    <name type="scientific">Pieris brassicae</name>
    <name type="common">White butterfly</name>
    <name type="synonym">Large white butterfly</name>
    <dbReference type="NCBI Taxonomy" id="7116"/>
    <lineage>
        <taxon>Eukaryota</taxon>
        <taxon>Metazoa</taxon>
        <taxon>Ecdysozoa</taxon>
        <taxon>Arthropoda</taxon>
        <taxon>Hexapoda</taxon>
        <taxon>Insecta</taxon>
        <taxon>Pterygota</taxon>
        <taxon>Neoptera</taxon>
        <taxon>Endopterygota</taxon>
        <taxon>Lepidoptera</taxon>
        <taxon>Glossata</taxon>
        <taxon>Ditrysia</taxon>
        <taxon>Papilionoidea</taxon>
        <taxon>Pieridae</taxon>
        <taxon>Pierinae</taxon>
        <taxon>Pieris</taxon>
    </lineage>
</organism>
<feature type="compositionally biased region" description="Basic and acidic residues" evidence="2">
    <location>
        <begin position="3451"/>
        <end position="3462"/>
    </location>
</feature>
<feature type="compositionally biased region" description="Basic residues" evidence="2">
    <location>
        <begin position="3089"/>
        <end position="3098"/>
    </location>
</feature>
<feature type="compositionally biased region" description="Basic and acidic residues" evidence="2">
    <location>
        <begin position="3960"/>
        <end position="3976"/>
    </location>
</feature>
<feature type="compositionally biased region" description="Polar residues" evidence="2">
    <location>
        <begin position="2478"/>
        <end position="2502"/>
    </location>
</feature>
<feature type="region of interest" description="Disordered" evidence="2">
    <location>
        <begin position="1103"/>
        <end position="1124"/>
    </location>
</feature>
<dbReference type="InterPro" id="IPR013087">
    <property type="entry name" value="Znf_C2H2_type"/>
</dbReference>
<feature type="compositionally biased region" description="Basic residues" evidence="2">
    <location>
        <begin position="4125"/>
        <end position="4135"/>
    </location>
</feature>
<evidence type="ECO:0000259" key="3">
    <source>
        <dbReference type="PROSITE" id="PS50157"/>
    </source>
</evidence>
<evidence type="ECO:0000313" key="5">
    <source>
        <dbReference type="Proteomes" id="UP001152562"/>
    </source>
</evidence>
<feature type="region of interest" description="Disordered" evidence="2">
    <location>
        <begin position="867"/>
        <end position="941"/>
    </location>
</feature>
<dbReference type="PROSITE" id="PS00028">
    <property type="entry name" value="ZINC_FINGER_C2H2_1"/>
    <property type="match status" value="1"/>
</dbReference>
<feature type="compositionally biased region" description="Basic and acidic residues" evidence="2">
    <location>
        <begin position="4136"/>
        <end position="4153"/>
    </location>
</feature>
<reference evidence="4" key="1">
    <citation type="submission" date="2022-05" db="EMBL/GenBank/DDBJ databases">
        <authorList>
            <person name="Okamura Y."/>
        </authorList>
    </citation>
    <scope>NUCLEOTIDE SEQUENCE</scope>
</reference>
<feature type="compositionally biased region" description="Basic residues" evidence="2">
    <location>
        <begin position="4269"/>
        <end position="4278"/>
    </location>
</feature>
<feature type="compositionally biased region" description="Polar residues" evidence="2">
    <location>
        <begin position="1736"/>
        <end position="1751"/>
    </location>
</feature>
<dbReference type="GO" id="GO:0008270">
    <property type="term" value="F:zinc ion binding"/>
    <property type="evidence" value="ECO:0007669"/>
    <property type="project" value="UniProtKB-KW"/>
</dbReference>
<feature type="region of interest" description="Disordered" evidence="2">
    <location>
        <begin position="3020"/>
        <end position="3039"/>
    </location>
</feature>
<feature type="region of interest" description="Disordered" evidence="2">
    <location>
        <begin position="1625"/>
        <end position="1650"/>
    </location>
</feature>
<protein>
    <recommendedName>
        <fullName evidence="3">C2H2-type domain-containing protein</fullName>
    </recommendedName>
</protein>
<proteinExistence type="predicted"/>
<feature type="region of interest" description="Disordered" evidence="2">
    <location>
        <begin position="4012"/>
        <end position="4208"/>
    </location>
</feature>
<feature type="region of interest" description="Disordered" evidence="2">
    <location>
        <begin position="3831"/>
        <end position="3872"/>
    </location>
</feature>
<keyword evidence="1" id="KW-0862">Zinc</keyword>
<evidence type="ECO:0000256" key="2">
    <source>
        <dbReference type="SAM" id="MobiDB-lite"/>
    </source>
</evidence>
<feature type="region of interest" description="Disordered" evidence="2">
    <location>
        <begin position="3957"/>
        <end position="3979"/>
    </location>
</feature>
<feature type="region of interest" description="Disordered" evidence="2">
    <location>
        <begin position="2552"/>
        <end position="2581"/>
    </location>
</feature>
<comment type="caution">
    <text evidence="4">The sequence shown here is derived from an EMBL/GenBank/DDBJ whole genome shotgun (WGS) entry which is preliminary data.</text>
</comment>
<feature type="region of interest" description="Disordered" evidence="2">
    <location>
        <begin position="1965"/>
        <end position="2002"/>
    </location>
</feature>
<feature type="compositionally biased region" description="Basic residues" evidence="2">
    <location>
        <begin position="3837"/>
        <end position="3851"/>
    </location>
</feature>
<feature type="region of interest" description="Disordered" evidence="2">
    <location>
        <begin position="3068"/>
        <end position="3152"/>
    </location>
</feature>
<feature type="region of interest" description="Disordered" evidence="2">
    <location>
        <begin position="3773"/>
        <end position="3806"/>
    </location>
</feature>
<keyword evidence="1" id="KW-0863">Zinc-finger</keyword>
<gene>
    <name evidence="4" type="ORF">PIBRA_LOCUS14234</name>
</gene>
<feature type="compositionally biased region" description="Polar residues" evidence="2">
    <location>
        <begin position="4078"/>
        <end position="4087"/>
    </location>
</feature>
<feature type="region of interest" description="Disordered" evidence="2">
    <location>
        <begin position="2716"/>
        <end position="2826"/>
    </location>
</feature>
<feature type="compositionally biased region" description="Basic and acidic residues" evidence="2">
    <location>
        <begin position="4184"/>
        <end position="4201"/>
    </location>
</feature>
<dbReference type="PROSITE" id="PS50157">
    <property type="entry name" value="ZINC_FINGER_C2H2_2"/>
    <property type="match status" value="1"/>
</dbReference>
<dbReference type="EMBL" id="CALOZG010000087">
    <property type="protein sequence ID" value="CAH4038726.1"/>
    <property type="molecule type" value="Genomic_DNA"/>
</dbReference>
<feature type="compositionally biased region" description="Low complexity" evidence="2">
    <location>
        <begin position="867"/>
        <end position="879"/>
    </location>
</feature>
<keyword evidence="5" id="KW-1185">Reference proteome</keyword>
<feature type="region of interest" description="Disordered" evidence="2">
    <location>
        <begin position="88"/>
        <end position="155"/>
    </location>
</feature>
<feature type="compositionally biased region" description="Basic and acidic residues" evidence="2">
    <location>
        <begin position="2557"/>
        <end position="2568"/>
    </location>
</feature>
<feature type="region of interest" description="Disordered" evidence="2">
    <location>
        <begin position="1707"/>
        <end position="1751"/>
    </location>
</feature>
<name>A0A9P0TZH3_PIEBR</name>
<feature type="compositionally biased region" description="Basic and acidic residues" evidence="2">
    <location>
        <begin position="3077"/>
        <end position="3088"/>
    </location>
</feature>
<feature type="compositionally biased region" description="Polar residues" evidence="2">
    <location>
        <begin position="880"/>
        <end position="919"/>
    </location>
</feature>
<feature type="region of interest" description="Disordered" evidence="2">
    <location>
        <begin position="793"/>
        <end position="821"/>
    </location>
</feature>
<dbReference type="SMART" id="SM00355">
    <property type="entry name" value="ZnF_C2H2"/>
    <property type="match status" value="4"/>
</dbReference>
<feature type="compositionally biased region" description="Basic and acidic residues" evidence="2">
    <location>
        <begin position="3128"/>
        <end position="3148"/>
    </location>
</feature>
<feature type="region of interest" description="Disordered" evidence="2">
    <location>
        <begin position="3170"/>
        <end position="3208"/>
    </location>
</feature>
<evidence type="ECO:0000313" key="4">
    <source>
        <dbReference type="EMBL" id="CAH4038726.1"/>
    </source>
</evidence>
<feature type="compositionally biased region" description="Basic residues" evidence="2">
    <location>
        <begin position="3170"/>
        <end position="3184"/>
    </location>
</feature>
<dbReference type="Proteomes" id="UP001152562">
    <property type="component" value="Unassembled WGS sequence"/>
</dbReference>
<feature type="domain" description="C2H2-type" evidence="3">
    <location>
        <begin position="166"/>
        <end position="189"/>
    </location>
</feature>
<feature type="compositionally biased region" description="Basic and acidic residues" evidence="2">
    <location>
        <begin position="3852"/>
        <end position="3872"/>
    </location>
</feature>
<feature type="compositionally biased region" description="Basic residues" evidence="2">
    <location>
        <begin position="3780"/>
        <end position="3798"/>
    </location>
</feature>
<keyword evidence="1" id="KW-0479">Metal-binding</keyword>
<feature type="compositionally biased region" description="Basic and acidic residues" evidence="2">
    <location>
        <begin position="126"/>
        <end position="135"/>
    </location>
</feature>
<feature type="compositionally biased region" description="Polar residues" evidence="2">
    <location>
        <begin position="3464"/>
        <end position="3476"/>
    </location>
</feature>
<feature type="compositionally biased region" description="Polar residues" evidence="2">
    <location>
        <begin position="1625"/>
        <end position="1647"/>
    </location>
</feature>
<feature type="compositionally biased region" description="Polar residues" evidence="2">
    <location>
        <begin position="2735"/>
        <end position="2760"/>
    </location>
</feature>
<feature type="compositionally biased region" description="Basic and acidic residues" evidence="2">
    <location>
        <begin position="3599"/>
        <end position="3618"/>
    </location>
</feature>
<feature type="compositionally biased region" description="Basic and acidic residues" evidence="2">
    <location>
        <begin position="793"/>
        <end position="803"/>
    </location>
</feature>
<sequence length="4384" mass="495798">MSFSVEVFSFPESLERGEGATCGPVHNRGRALRAAPQLHTYPDDILTKAQSKHDVGLDPHIIAADPYVTTDVYIDVFGPDTKDILTSTEQENTMNSGDDDLSSGINGRLRPRKSYVSSPQTNKTTRRLESKLSHEKPKRVSTQSKNPLTKSDDLSKKSDFSSVLEYLCPYCDKIFVSKQTASKHTRRIHFMTSKQGDKGVINCLYCSHSDPEPNNIFKHMIDSHPNQYFACLDCHTRFLSTSELAEHKLNVCERQKLHYKSKLPQKSNRASKKSRKLDRQVVIRDEERHGYNSIVISCELKPTHVTDAADIEDNITTNLILPSINQGNNIIDKNAVILLDDLQWKKRIPQNFSFHNTDTDQILSRLGVVHRSPRTGESTRKDWFKVIDDATQKFERCFDTNFYSKVASNVQENLSKFLDGSFNFNPDPNHTIKTRKAKNSVPINTVEGFPILLSCEQYSRNIFDVYMPRAIAPKHKWKWDNLENDRNSFNADQIKRDSHVNNCIVTLVSSLDIWTQLCMRHKFEEKFKTTPFEKKTEKKKIISNELKEILESRQLPPSTAQVSRNCTALVKVPNNLDFPTSLGLTPSTSKYEIQPAVLSGEWVRPRCYVCCACGAQTRDPRTLSTHILTEHPNAQVQHYEIPGELLLNADILRHLYVPPSPVQNRTRPPRGFRECTKCNKSITIEDLHQHMLDCAGDMPTVRRKCRYRHFGVRKRRTRIQDSRIRKKIRKDIHRQNGRPRPKIRSEVGDAETIRKMLADLPAKRHRVTPTGSTLRPKRKINPQLDQLVFSKRQTEDNKNRKFNSDNITNTEFQGDGEPNNLKESKIIKRKLNRRSTVILNKKANKTHRNDVNIRYDSRIEAVSNQLSLSSDSNASSVDSKTQVLSLQNQPNRINVNSGPYNTREQANGSNNDGSNNRENQNPERNDNNGNFRDQGAPPQNIPLKHSIARLTADSDTHDKAVQFHHLFLVQQECNNVTQHDPSGQPVFFEDKAVTVKLDKPPLETKEKSEDFDTLNNHKNKLNKQRKGLNDCIAMLKNKLVEPSKSPEVSIQCKMDETPNPPPKRIITNRNDITVQCPDDNQATETVITPRSRNILNNGNITEKHAKSASRIESTKQKSESVTTHKVSLSIENKHVDNPASVGIADTSELRSCERNNDLPVFKKTGRPPKYNESELSANVSENIQNTQKNDNFVKERSVTPNRQAIHTNVTAKESKNILTVINKEASSLNRSVMQVLESSHKEANNGHQKVNESMNKLYIPEVIPPAHCIVDAESISTAPLDLSGKLYVNEVIAHCSKQDISYDSSAHVYETLDLSNKVFQKGDINELSNDEVVVDLRVKPAIPSTSTASFNYSEDISYNDMTATDLSVRHTEFMPTDLSVKGKGKTSHFNETTRKDLSVMRPTSNFTQNDIIGLNLSPNEFPTDLSRRCLEVLSPKLVIEQDANNTTSSLDICDFDNTNAADIPYRQHINKHIITTGKNTTSHPISLQYNTNVHSYKIQSRQITNPSEVHIEDERYSANEFNESRKVQYNLVDVSTMTGSSTLLDKAPINLCNPLIKVSNGDSLHKTTNIASHQPHVSKTLDILNMSLNQNNTSILKGIPRQSVNITSNYINTTELAKSVKQADQQNESDLSLQSSKTKRSQGNLTKRNYELNERNACPIDNDPETAKKIALLPKELVDILGNMPVDHRNQLLNVLPQYVSVSTSAAPKRHDAISDPKLSSSHRHSQPCLEPDNTEFPQNSYSGMSKSQHSIVDRYQVQHPYYQPLAETKKSEGEYGQFHGSIEETNKSCLNDNKRRSIDLSVCGIIDLTDDNVDTISSSISPEKENKTESPVVKAFGFKTNNEKTASLRAVRIKAPSERAKSIILDTQQKKTIPEKKYVNSHSSDNGNNDITPVVQQFETSVTKATNVHAVSVVDAILSEQIDTPLTLNRSELLDGVSEPRKERTTTNVLSNVPLQSIQTDMAALHSESASEVGKDSVNKSDPESPLQNDSFERRFSSQEVEKIQGHFDEDDSEDDVSLAVIVKQKQRKLGKRETGSNFVDRRNKSKSMTNYSKEFIDALDITPELEEHRTGPIVDKTDKNNEEEISSDIAFSSKHKGTSCKVPAKPKSEKDCSPFKIFKYSPINMDKAQKPPSNNESNVPLNEKYSEAVQTSLDDQDLQRLSSNNNTIANEIEVDSKKNMISLHTQSASLLEPSSFDSKKEKQENSYNKIVESENLLEKERLVTPLRRSRRGKSLFVDNSDHSCNFQNIGDVGEQRGPYTKKQLIFSKMLQDEGNTVARESDDLKRDKHVVNMPLRPRDADFSFPAKEKAHKRKKLTHKRKKQTKLNEAALSANQSLLTKTLKEASNKVESTVFVPDKDQICKIQYCENNSECDKSDVHAWCSVNDIDLPIKNAKIARKRKSSHELDLSAKEKKLKTIIDGDNVTDRICENNIKNVKTNDNTHIISAVRRCRSKSVVSQLTSETYNIDVPYKDPGTESNYKGQSENKPSNQNIVSKTSYNDGDEVNPEFINSTTTGNLYTDIEGCRKEKQNQGEEATTWQIIETKALLSYPGESSKSDETLKTLPEKKKKNPRKNQEKSNIILPCEKSSKTHLKTLSVTLETLGTKSTEIQVDTDKLDKEKHKESSGSSSIEFDYIVELLYQREKDDKRKHLIQEKQKLNQLKPRVDNQSLLNDNTNQALTIFKTSPILDAGEVHNHENVVNVKVDNYEIPDKELNSIDENDSEKSNSHRKTMSYNKELNLYRNNSPSLSTSFNCMDDSTQKKQDDVAAGEVSESKVLFSDSDESSKSDEPLTKYIEEKEKKSQIKHLEQNKNQPCEKDKEKREKINTLSNLELDCRVKMSHNREVTDNGHSSYQKKGKQLISNPLVNEPTYENAKEASSNLETPYSSKVKYGEDSDCDDASLQVCRTKEVNLTLVENDLKLIGKRKSNSSNSSELSLSGETKKLKSIIDVDANSENSIKIIENNTNSAVQRCRPKSVLTESTCEMYDPYDFNLLHKVTDADPFLKRKSIKRLSNRNKLNNTSNINDDEELTESNTPSTSILYKSAAEHSQEPEKQDTAIQQMSEAQAFLSDSDESSKSDEPLKKSADKKKRKKPQSNHPENSHQMPCETSPETQKNKKTLSVSLEKQEIKEANTQELSKENENRESSNSTLEFDLLVELFYKREKKDKKHNSRLNKEKKKNSNVDLPSMRNENTQEGSNNIEYNENSDCDDIGLRQICSASDVDVPIKVTDKPNLQSKNTKEVSNKDKTSSTILDACNVEYNENSVCDNLGIRQMCNASDVAMSTKEASNKDQTSLTILDACKVVYNENSDRDNLGPRQICSDVDVPIKVIENTKSYTTYSNNELCSSFEGNKIKSNINSERIDGNNSDEIVRQSGNCKNISTTVSLKHGKKPVMRRCRSKSLMVKSTSGTYDPYDINLLDTDTDTEPFLKRESLSIAAVQNKSCKSSIDKDTVTKKVESITPSSNISQSENNDLNKEEKKDSINLQETKELPCDSDGSSKSDEPLTKYIEEKGKKKSEKNEELTPKALRKRKKKTLSVTSEKPNPDNGQDDNEERIRSEQFMESFGFFSERKPRKSNLLATKKISETYNLINSFREPEDKSNKKNVHSENRKTADDEDVTRTVRQQQLAHRGLSRDEALFLDCCELLNASHNDDGSAQDIMESEEVRNLENDLITGLKEAAASASTFKAKPITTCTPEVGVDTKQVNSIEHPKDVNIINQSEEIKSKKAYEVKEKMYPDVIEDIDMFEDKFDKIKRKCRSQAAKQTKYVETSISSKSRKKVEKKKRKKSLKKNSTHGAVPTKGALKGFEGVKVSILTSDINMASIIPPLSTPAKKKKRNNNKRKKERKHSENLRNDSDHKSKDTQKKVDVYEFMDSEEAEPFEFRPSTLMERFKGIKDVKPSTSKSQPMDIDPEASNESVSDGDDFVYMSDDYICSDAETENSLMSCELANTKNSSEVKKTLSTPKRKDATEKSAVMGKIFKHNAVRAEKKITKTKEPIKPKANLDQLFDSLLEEPNSPISSSPKKEDLYNLESSISHSSDISKRHSKSVKSDEHDDPDDSDSERSRQIERSPTPESFTSLISQRKRRGSQNSSSKEKEFSTDKEDEYLASPSTSKDKNKFNLKHTSRKKKEVSYENYDDKSFKYETKRGGNTISPHNDDVDSLFSGDESSPDDNDSLTDDNRLKSKEKEFRIKSTDTDLENNSFDYTDKAINTYDDTGVARQRARRKCTVGKQNVLAETWSSESEPDGIPPRPNSADSVAAGTSRKKKNRKKDSHALGIRKSGNRHISAKREAHCSTRHNRNSSESTSRVVPTTRPSAVCSSSSKARTRPSPYYWSDEQEPEHVQQHGWIVGDSHKKLVTMLAHAKGKRNNDDKRNLVE</sequence>
<feature type="compositionally biased region" description="Polar residues" evidence="2">
    <location>
        <begin position="140"/>
        <end position="149"/>
    </location>
</feature>
<feature type="region of interest" description="Disordered" evidence="2">
    <location>
        <begin position="2469"/>
        <end position="2515"/>
    </location>
</feature>
<feature type="compositionally biased region" description="Polar residues" evidence="2">
    <location>
        <begin position="3193"/>
        <end position="3207"/>
    </location>
</feature>
<feature type="region of interest" description="Disordered" evidence="2">
    <location>
        <begin position="3902"/>
        <end position="3927"/>
    </location>
</feature>
<feature type="region of interest" description="Disordered" evidence="2">
    <location>
        <begin position="4221"/>
        <end position="4345"/>
    </location>
</feature>
<feature type="compositionally biased region" description="Basic and acidic residues" evidence="2">
    <location>
        <begin position="1992"/>
        <end position="2002"/>
    </location>
</feature>
<feature type="region of interest" description="Disordered" evidence="2">
    <location>
        <begin position="3451"/>
        <end position="3559"/>
    </location>
</feature>
<feature type="region of interest" description="Disordered" evidence="2">
    <location>
        <begin position="3599"/>
        <end position="3625"/>
    </location>
</feature>
<feature type="compositionally biased region" description="Basic and acidic residues" evidence="2">
    <location>
        <begin position="3477"/>
        <end position="3528"/>
    </location>
</feature>
<evidence type="ECO:0000256" key="1">
    <source>
        <dbReference type="PROSITE-ProRule" id="PRU00042"/>
    </source>
</evidence>
<accession>A0A9P0TZH3</accession>